<dbReference type="PANTHER" id="PTHR10663">
    <property type="entry name" value="GUANYL-NUCLEOTIDE EXCHANGE FACTOR"/>
    <property type="match status" value="1"/>
</dbReference>
<name>A0A4P9XYZ5_9FUNG</name>
<evidence type="ECO:0000256" key="4">
    <source>
        <dbReference type="SAM" id="MobiDB-lite"/>
    </source>
</evidence>
<feature type="non-terminal residue" evidence="8">
    <location>
        <position position="1276"/>
    </location>
</feature>
<keyword evidence="9" id="KW-1185">Reference proteome</keyword>
<evidence type="ECO:0000256" key="3">
    <source>
        <dbReference type="ARBA" id="ARBA00022927"/>
    </source>
</evidence>
<dbReference type="GO" id="GO:0015031">
    <property type="term" value="P:protein transport"/>
    <property type="evidence" value="ECO:0007669"/>
    <property type="project" value="UniProtKB-KW"/>
</dbReference>
<comment type="similarity">
    <text evidence="1">Belongs to the MON2 family.</text>
</comment>
<feature type="region of interest" description="Disordered" evidence="4">
    <location>
        <begin position="598"/>
        <end position="626"/>
    </location>
</feature>
<dbReference type="SUPFAM" id="SSF48371">
    <property type="entry name" value="ARM repeat"/>
    <property type="match status" value="1"/>
</dbReference>
<evidence type="ECO:0000259" key="6">
    <source>
        <dbReference type="Pfam" id="PF16206"/>
    </source>
</evidence>
<feature type="domain" description="Mon2 C-terminal" evidence="6">
    <location>
        <begin position="941"/>
        <end position="1007"/>
    </location>
</feature>
<evidence type="ECO:0000259" key="7">
    <source>
        <dbReference type="Pfam" id="PF16213"/>
    </source>
</evidence>
<dbReference type="Pfam" id="PF12783">
    <property type="entry name" value="Sec7-like_HUS"/>
    <property type="match status" value="1"/>
</dbReference>
<dbReference type="STRING" id="78915.A0A4P9XYZ5"/>
<reference evidence="9" key="1">
    <citation type="journal article" date="2018" name="Nat. Microbiol.">
        <title>Leveraging single-cell genomics to expand the fungal tree of life.</title>
        <authorList>
            <person name="Ahrendt S.R."/>
            <person name="Quandt C.A."/>
            <person name="Ciobanu D."/>
            <person name="Clum A."/>
            <person name="Salamov A."/>
            <person name="Andreopoulos B."/>
            <person name="Cheng J.F."/>
            <person name="Woyke T."/>
            <person name="Pelin A."/>
            <person name="Henrissat B."/>
            <person name="Reynolds N.K."/>
            <person name="Benny G.L."/>
            <person name="Smith M.E."/>
            <person name="James T.Y."/>
            <person name="Grigoriev I.V."/>
        </authorList>
    </citation>
    <scope>NUCLEOTIDE SEQUENCE [LARGE SCALE GENOMIC DNA]</scope>
    <source>
        <strain evidence="9">RSA 1356</strain>
    </source>
</reference>
<dbReference type="Pfam" id="PF16206">
    <property type="entry name" value="Mon2_C"/>
    <property type="match status" value="2"/>
</dbReference>
<dbReference type="InterPro" id="IPR016024">
    <property type="entry name" value="ARM-type_fold"/>
</dbReference>
<sequence length="1276" mass="138875">MAGLVNTLAHELAALATEARRRHPEVKEAAERVQVQLQAYKRLPAANVATALSENHDILGPILLACHARQPRLATIAVNCLQQLIMHTAAPSNAIGTVVKTLSDVAPLGVDVQLRTLQIVLPLLANYPSVHDEELVETLMLCHQLQESTAPMVNSIATATFRQLISAVFDKVTKEDETMQENGNDAFQLLKDLCALTNGDHGTFLRLDGIACATGLELIESILTEHEHIFRKHVEFAELIREQLCPLIIRHFSDRQDFPKTMRLMRVVDVLVRQYHDLMATECEIYLSMVLKLLEPGQSQAWQRILALELVRNICGDFNLLQAIYCSYSRESTSGGIYHTMLSVLDHVAVETPRVFREMIGDADTMLLPTSIVEEGDDGAILDAHCHPKMSWCLDKTEPPLVSERYQYYLAFRCIVKLTDAFAGFTRQTFAVTSRALTAESGSAEETARTTVRSITRADAQMVLATEDQPLRKRLDTTLAMADVAWPGLLASLSAYLTTPLDDEMYRLLMKAFRQFTIIIGVLGLKTPRDAFLTSLCKNAIPAQLSEEPTRILFSERHAACMQALVDVCRYLAELLDADTWYSVLVTFEYADHLLHGRGGGRRKPKHAPTGSSIRPVRRMSGLSTSSSRADVDVGVLLADIQMLFEDAGELADIPFENLVRGLRQLSAESGGAPLVAGSSAADDAAEKASVYSERTRTEDYAASPLAARIHAANKNNEPSFAVDRLRVVALHGMPRLLAVDDALLWQLTVEYLIDTSVGATTPWRVREQACDAVADLISSAMTTAETLRLQESEEIQLRLLTSLRRLVVDQMTTSDEATVSALTDVRRVGLETLDKLLQTSGQCFSYGWSMIFEMLIGVCAESPSAPVSAPHSIGRTGHHGLATTTLTRSTSASSTMLSTGSDGNASPQPSPTRAGSTSGAAFAPSLVRVGFSCLRLICSDFFSVLTPPCLCQCIEALGAYGQQTEDLNISLTAIGQLWNMADFLQTRRHEFTSAQGTEAAAADDTEADEAYSAVAAAATELATKLGGDGDAEALSMARASLIGEAIEDPSTMVSLLALWLLVLLELENLASDMRPEVRNSAVQTLFRTVSLNGAALDATAWSRCVHLVLFPTTTSVMTAYDAALAQAHETASTANSHAGQSGRSTASAARARDVDAWSLHSRISPERQWDETKTLLVQGMTQVFTGYLHENGRMPGAPDAWRRWLSMLSTLCLSSTRTVVATAVEALRQIVTLPSDTDGAEASPTAVPWLDVWSLWVRVGRGMGNAGSEASLRGV</sequence>
<dbReference type="EMBL" id="KZ992432">
    <property type="protein sequence ID" value="RKP10941.1"/>
    <property type="molecule type" value="Genomic_DNA"/>
</dbReference>
<gene>
    <name evidence="8" type="ORF">THASP1DRAFT_27306</name>
</gene>
<evidence type="ECO:0000259" key="5">
    <source>
        <dbReference type="Pfam" id="PF12783"/>
    </source>
</evidence>
<dbReference type="Proteomes" id="UP000271241">
    <property type="component" value="Unassembled WGS sequence"/>
</dbReference>
<proteinExistence type="inferred from homology"/>
<keyword evidence="2" id="KW-0813">Transport</keyword>
<feature type="compositionally biased region" description="Polar residues" evidence="4">
    <location>
        <begin position="903"/>
        <end position="918"/>
    </location>
</feature>
<dbReference type="InterPro" id="IPR032629">
    <property type="entry name" value="DCB_dom"/>
</dbReference>
<feature type="compositionally biased region" description="Low complexity" evidence="4">
    <location>
        <begin position="888"/>
        <end position="902"/>
    </location>
</feature>
<evidence type="ECO:0000256" key="2">
    <source>
        <dbReference type="ARBA" id="ARBA00022448"/>
    </source>
</evidence>
<feature type="domain" description="Mon2/Sec7/BIG1-like HUS" evidence="5">
    <location>
        <begin position="184"/>
        <end position="328"/>
    </location>
</feature>
<dbReference type="AlphaFoldDB" id="A0A4P9XYZ5"/>
<accession>A0A4P9XYZ5</accession>
<keyword evidence="3" id="KW-0653">Protein transport</keyword>
<evidence type="ECO:0000256" key="1">
    <source>
        <dbReference type="ARBA" id="ARBA00008144"/>
    </source>
</evidence>
<protein>
    <submittedName>
        <fullName evidence="8">Guanine nucleotide exchange factor in Golgi transport N-terminal-domain-containing protein</fullName>
    </submittedName>
</protein>
<organism evidence="8 9">
    <name type="scientific">Thamnocephalis sphaerospora</name>
    <dbReference type="NCBI Taxonomy" id="78915"/>
    <lineage>
        <taxon>Eukaryota</taxon>
        <taxon>Fungi</taxon>
        <taxon>Fungi incertae sedis</taxon>
        <taxon>Zoopagomycota</taxon>
        <taxon>Zoopagomycotina</taxon>
        <taxon>Zoopagomycetes</taxon>
        <taxon>Zoopagales</taxon>
        <taxon>Sigmoideomycetaceae</taxon>
        <taxon>Thamnocephalis</taxon>
    </lineage>
</organism>
<dbReference type="GO" id="GO:0005794">
    <property type="term" value="C:Golgi apparatus"/>
    <property type="evidence" value="ECO:0007669"/>
    <property type="project" value="UniProtKB-ARBA"/>
</dbReference>
<dbReference type="InterPro" id="IPR032817">
    <property type="entry name" value="Mon2_C"/>
</dbReference>
<dbReference type="PANTHER" id="PTHR10663:SF333">
    <property type="entry name" value="PROTEIN MON2 HOMOLOG"/>
    <property type="match status" value="1"/>
</dbReference>
<dbReference type="OrthoDB" id="294853at2759"/>
<evidence type="ECO:0000313" key="9">
    <source>
        <dbReference type="Proteomes" id="UP000271241"/>
    </source>
</evidence>
<feature type="domain" description="Mon2 C-terminal" evidence="6">
    <location>
        <begin position="1052"/>
        <end position="1246"/>
    </location>
</feature>
<evidence type="ECO:0000313" key="8">
    <source>
        <dbReference type="EMBL" id="RKP10941.1"/>
    </source>
</evidence>
<dbReference type="InterPro" id="IPR032691">
    <property type="entry name" value="Mon2/Sec7/BIG1-like_HUS"/>
</dbReference>
<feature type="region of interest" description="Disordered" evidence="4">
    <location>
        <begin position="888"/>
        <end position="918"/>
    </location>
</feature>
<dbReference type="Pfam" id="PF16213">
    <property type="entry name" value="DCB"/>
    <property type="match status" value="1"/>
</dbReference>
<feature type="domain" description="Mon2/Sec7/BIG1-like dimerisation and cyclophilin-binding" evidence="7">
    <location>
        <begin position="4"/>
        <end position="176"/>
    </location>
</feature>